<dbReference type="SUPFAM" id="SSF53474">
    <property type="entry name" value="alpha/beta-Hydrolases"/>
    <property type="match status" value="1"/>
</dbReference>
<evidence type="ECO:0000313" key="3">
    <source>
        <dbReference type="WBParaSite" id="GPUH_0000972101-mRNA-1"/>
    </source>
</evidence>
<proteinExistence type="inferred from homology"/>
<keyword evidence="2" id="KW-0472">Membrane</keyword>
<keyword evidence="2" id="KW-1133">Transmembrane helix</keyword>
<dbReference type="InterPro" id="IPR029058">
    <property type="entry name" value="AB_hydrolase_fold"/>
</dbReference>
<dbReference type="WBParaSite" id="GPUH_0000972101-mRNA-1">
    <property type="protein sequence ID" value="GPUH_0000972101-mRNA-1"/>
    <property type="gene ID" value="GPUH_0000972101"/>
</dbReference>
<feature type="transmembrane region" description="Helical" evidence="2">
    <location>
        <begin position="20"/>
        <end position="37"/>
    </location>
</feature>
<dbReference type="GO" id="GO:0004185">
    <property type="term" value="F:serine-type carboxypeptidase activity"/>
    <property type="evidence" value="ECO:0007669"/>
    <property type="project" value="InterPro"/>
</dbReference>
<dbReference type="Pfam" id="PF00450">
    <property type="entry name" value="Peptidase_S10"/>
    <property type="match status" value="1"/>
</dbReference>
<organism evidence="3">
    <name type="scientific">Gongylonema pulchrum</name>
    <dbReference type="NCBI Taxonomy" id="637853"/>
    <lineage>
        <taxon>Eukaryota</taxon>
        <taxon>Metazoa</taxon>
        <taxon>Ecdysozoa</taxon>
        <taxon>Nematoda</taxon>
        <taxon>Chromadorea</taxon>
        <taxon>Rhabditida</taxon>
        <taxon>Spirurina</taxon>
        <taxon>Spiruromorpha</taxon>
        <taxon>Spiruroidea</taxon>
        <taxon>Gongylonematidae</taxon>
        <taxon>Gongylonema</taxon>
    </lineage>
</organism>
<dbReference type="AlphaFoldDB" id="A0A183DLW9"/>
<accession>A0A183DLW9</accession>
<comment type="similarity">
    <text evidence="1">Belongs to the peptidase S10 family.</text>
</comment>
<dbReference type="Gene3D" id="3.40.50.11320">
    <property type="match status" value="1"/>
</dbReference>
<evidence type="ECO:0000256" key="1">
    <source>
        <dbReference type="ARBA" id="ARBA00009431"/>
    </source>
</evidence>
<dbReference type="InterPro" id="IPR001563">
    <property type="entry name" value="Peptidase_S10"/>
</dbReference>
<reference evidence="3" key="1">
    <citation type="submission" date="2016-06" db="UniProtKB">
        <authorList>
            <consortium name="WormBaseParasite"/>
        </authorList>
    </citation>
    <scope>IDENTIFICATION</scope>
</reference>
<dbReference type="GO" id="GO:0006508">
    <property type="term" value="P:proteolysis"/>
    <property type="evidence" value="ECO:0007669"/>
    <property type="project" value="InterPro"/>
</dbReference>
<evidence type="ECO:0000256" key="2">
    <source>
        <dbReference type="SAM" id="Phobius"/>
    </source>
</evidence>
<protein>
    <submittedName>
        <fullName evidence="3">Serine carboxypeptidase</fullName>
    </submittedName>
</protein>
<name>A0A183DLW9_9BILA</name>
<sequence>LVQKRQPWYYRGKLAGMQTLYDGLTFLTVLGGGHMAAEWRRPQMQFAVKRFLSKEGISD</sequence>
<keyword evidence="2" id="KW-0812">Transmembrane</keyword>